<feature type="region of interest" description="Disordered" evidence="1">
    <location>
        <begin position="28"/>
        <end position="73"/>
    </location>
</feature>
<dbReference type="AlphaFoldDB" id="A0A2N1PMR6"/>
<gene>
    <name evidence="2" type="ORF">CVV64_13265</name>
</gene>
<evidence type="ECO:0000313" key="3">
    <source>
        <dbReference type="Proteomes" id="UP000233256"/>
    </source>
</evidence>
<evidence type="ECO:0000256" key="1">
    <source>
        <dbReference type="SAM" id="MobiDB-lite"/>
    </source>
</evidence>
<protein>
    <submittedName>
        <fullName evidence="2">Uncharacterized protein</fullName>
    </submittedName>
</protein>
<dbReference type="Proteomes" id="UP000233256">
    <property type="component" value="Unassembled WGS sequence"/>
</dbReference>
<feature type="compositionally biased region" description="Acidic residues" evidence="1">
    <location>
        <begin position="50"/>
        <end position="62"/>
    </location>
</feature>
<proteinExistence type="predicted"/>
<sequence length="73" mass="8599">MQRNKRNGDSADIDSDFGARTFWKSMKKNTHKEDRRAGKMFSKDPLPNLVDEDREDLDEIEDFERIGPKGKKR</sequence>
<reference evidence="2 3" key="1">
    <citation type="journal article" date="2017" name="ISME J.">
        <title>Potential for microbial H2 and metal transformations associated with novel bacteria and archaea in deep terrestrial subsurface sediments.</title>
        <authorList>
            <person name="Hernsdorf A.W."/>
            <person name="Amano Y."/>
            <person name="Miyakawa K."/>
            <person name="Ise K."/>
            <person name="Suzuki Y."/>
            <person name="Anantharaman K."/>
            <person name="Probst A."/>
            <person name="Burstein D."/>
            <person name="Thomas B.C."/>
            <person name="Banfield J.F."/>
        </authorList>
    </citation>
    <scope>NUCLEOTIDE SEQUENCE [LARGE SCALE GENOMIC DNA]</scope>
    <source>
        <strain evidence="2">HGW-Wallbacteria-1</strain>
    </source>
</reference>
<organism evidence="2 3">
    <name type="scientific">Candidatus Wallbacteria bacterium HGW-Wallbacteria-1</name>
    <dbReference type="NCBI Taxonomy" id="2013854"/>
    <lineage>
        <taxon>Bacteria</taxon>
        <taxon>Candidatus Walliibacteriota</taxon>
    </lineage>
</organism>
<dbReference type="EMBL" id="PGXC01000014">
    <property type="protein sequence ID" value="PKK89641.1"/>
    <property type="molecule type" value="Genomic_DNA"/>
</dbReference>
<accession>A0A2N1PMR6</accession>
<name>A0A2N1PMR6_9BACT</name>
<comment type="caution">
    <text evidence="2">The sequence shown here is derived from an EMBL/GenBank/DDBJ whole genome shotgun (WGS) entry which is preliminary data.</text>
</comment>
<evidence type="ECO:0000313" key="2">
    <source>
        <dbReference type="EMBL" id="PKK89641.1"/>
    </source>
</evidence>